<evidence type="ECO:0000256" key="1">
    <source>
        <dbReference type="SAM" id="Phobius"/>
    </source>
</evidence>
<dbReference type="OrthoDB" id="4476201at2759"/>
<reference evidence="2" key="1">
    <citation type="journal article" date="2020" name="New Phytol.">
        <title>Comparative genomics reveals dynamic genome evolution in host specialist ectomycorrhizal fungi.</title>
        <authorList>
            <person name="Lofgren L.A."/>
            <person name="Nguyen N.H."/>
            <person name="Vilgalys R."/>
            <person name="Ruytinx J."/>
            <person name="Liao H.L."/>
            <person name="Branco S."/>
            <person name="Kuo A."/>
            <person name="LaButti K."/>
            <person name="Lipzen A."/>
            <person name="Andreopoulos W."/>
            <person name="Pangilinan J."/>
            <person name="Riley R."/>
            <person name="Hundley H."/>
            <person name="Na H."/>
            <person name="Barry K."/>
            <person name="Grigoriev I.V."/>
            <person name="Stajich J.E."/>
            <person name="Kennedy P.G."/>
        </authorList>
    </citation>
    <scope>NUCLEOTIDE SEQUENCE</scope>
    <source>
        <strain evidence="2">DOB743</strain>
    </source>
</reference>
<proteinExistence type="predicted"/>
<accession>A0A9P7D5N4</accession>
<organism evidence="2 3">
    <name type="scientific">Suillus placidus</name>
    <dbReference type="NCBI Taxonomy" id="48579"/>
    <lineage>
        <taxon>Eukaryota</taxon>
        <taxon>Fungi</taxon>
        <taxon>Dikarya</taxon>
        <taxon>Basidiomycota</taxon>
        <taxon>Agaricomycotina</taxon>
        <taxon>Agaricomycetes</taxon>
        <taxon>Agaricomycetidae</taxon>
        <taxon>Boletales</taxon>
        <taxon>Suillineae</taxon>
        <taxon>Suillaceae</taxon>
        <taxon>Suillus</taxon>
    </lineage>
</organism>
<name>A0A9P7D5N4_9AGAM</name>
<keyword evidence="3" id="KW-1185">Reference proteome</keyword>
<feature type="transmembrane region" description="Helical" evidence="1">
    <location>
        <begin position="56"/>
        <end position="76"/>
    </location>
</feature>
<protein>
    <submittedName>
        <fullName evidence="2">Uncharacterized protein</fullName>
    </submittedName>
</protein>
<keyword evidence="1" id="KW-0472">Membrane</keyword>
<dbReference type="Proteomes" id="UP000714275">
    <property type="component" value="Unassembled WGS sequence"/>
</dbReference>
<dbReference type="EMBL" id="JABBWD010000010">
    <property type="protein sequence ID" value="KAG1780033.1"/>
    <property type="molecule type" value="Genomic_DNA"/>
</dbReference>
<dbReference type="AlphaFoldDB" id="A0A9P7D5N4"/>
<sequence>MMGSNCLLVGSRQTLHLLAMKPSHFHSICTGSMAIQEYRSIQSDLRPPLFTQAIDAVFTIAIAASYITPIATCFVFKNDFKPGTFSRAVIMSRHSCANFPAQSYRRDRHIVDGLHDHRFLLPFHCTNKWPGDELCNRCP</sequence>
<gene>
    <name evidence="2" type="ORF">EV702DRAFT_56468</name>
</gene>
<evidence type="ECO:0000313" key="3">
    <source>
        <dbReference type="Proteomes" id="UP000714275"/>
    </source>
</evidence>
<evidence type="ECO:0000313" key="2">
    <source>
        <dbReference type="EMBL" id="KAG1780033.1"/>
    </source>
</evidence>
<keyword evidence="1" id="KW-0812">Transmembrane</keyword>
<keyword evidence="1" id="KW-1133">Transmembrane helix</keyword>
<comment type="caution">
    <text evidence="2">The sequence shown here is derived from an EMBL/GenBank/DDBJ whole genome shotgun (WGS) entry which is preliminary data.</text>
</comment>